<evidence type="ECO:0000259" key="10">
    <source>
        <dbReference type="Pfam" id="PF23769"/>
    </source>
</evidence>
<dbReference type="Pfam" id="PF23769">
    <property type="entry name" value="Beta-prop_WDR75_2nd"/>
    <property type="match status" value="1"/>
</dbReference>
<dbReference type="InterPro" id="IPR057644">
    <property type="entry name" value="Beta-prop_WDR75_2nd"/>
</dbReference>
<dbReference type="GeneID" id="25265409"/>
<evidence type="ECO:0000256" key="9">
    <source>
        <dbReference type="SAM" id="MobiDB-lite"/>
    </source>
</evidence>
<dbReference type="PROSITE" id="PS50294">
    <property type="entry name" value="WD_REPEATS_REGION"/>
    <property type="match status" value="1"/>
</dbReference>
<dbReference type="InParanoid" id="A0A066VEY1"/>
<dbReference type="OrthoDB" id="4096at2759"/>
<dbReference type="InterPro" id="IPR015943">
    <property type="entry name" value="WD40/YVTN_repeat-like_dom_sf"/>
</dbReference>
<sequence>MSSSKGDVSLSGGQLASPGTSAPNLIPPGTPGTSRSARRRGAAKARDGGGPSAAATSGSKKEKDKAVHKTFEASLNGHAYLPYTIIRSGSPSSHSPTFSRDGEFFFMPTGAAVKVYSRLTGEVVSTLSIPQRPSSSRSTKPGQPSTSSMFTDLRITCICLHPLNPLRLVAGCSDGSIRIWDYMEGAMLQTLPIVPGLHISHIATVGDAYSERREEILESLSKEEQDKHMDLRQWVFVVLQKRKLKRKERAAKAQTRTEASAETIQTETRAGEKMEGEQDDGEERENSLIYAVHLRYSLQANRGIEHNRLALRLGKTRGAAADLQASADGRFLVCIGNKKLQIALLEKLMTAKLDSTQASDAPDAAQEMVVNGGVKVASTSNAAAKQRRPRQKSELQGPEEGFIKFATTSHLTCLALPHDPEMETVATGDENGVIRLWHSCLDEEMLMKIARDDEAMRQLSSASVNGAVATEATDKYLASSTLHWHAHAVASLAWSYNDAQLISGGEEAVLVIWQIGAAGGASGNQTKKEFVPRLRAPIASVAEIRGYEGRDGEYLVTLKDGSIAFISGVNLKPSRTLARIRMDPTRSMLPESQRRTLPMPLAVEPVSGALVLSGSHPSELQFFHPSNDTLAYELEVTPSNRVSRPDEEFIEPIRVQHVAFAPACSQPQHKGSPLGMSPWMAVVDNRQGGEGVSQEMALTFWQARPGKNSTGYNLISRIHKPHEKELTAMAFSPRAQLSSEAPVLATSSYDGTARIWQLSSQLVKGNRREVFWSLSSVFSYRGNVAREISFSPDGTLLAVAHGTAVTIWDLTSNAMRLAFVLPDVKSFYHVCIGGRRGRFVAASGGKIAIVWDLITQQVVLRHVFPGSGIISGVWSQGSQQPRFVIALDEVSTGEVHFATYDPQHASLQSAGRTSFSLRAIAPLASRESSTPSLRAITESFDLVDIGPQANESRQPAKSRSLHTASVSRRSLFQDLFGSEEAPQPTHSLGVPSNALAAGGVLSLFTAPAHLLPSMESIFTPFLNGILPPKPISAKAGTPSEVSAASQGPADEVSPLRPAQQPLSGNSLQVIAAADLTLLTRTFRDVLSMSATPAPALSNGKAAKVNVLARAPATPSTTVVSSPNTAASKNTPGCSNKSPKANGSGKKRKAD</sequence>
<feature type="compositionally biased region" description="Low complexity" evidence="9">
    <location>
        <begin position="1111"/>
        <end position="1127"/>
    </location>
</feature>
<dbReference type="STRING" id="1037660.A0A066VEY1"/>
<dbReference type="RefSeq" id="XP_013240262.1">
    <property type="nucleotide sequence ID" value="XM_013384808.1"/>
</dbReference>
<dbReference type="SUPFAM" id="SSF50978">
    <property type="entry name" value="WD40 repeat-like"/>
    <property type="match status" value="1"/>
</dbReference>
<comment type="subcellular location">
    <subcellularLocation>
        <location evidence="1">Nucleus</location>
        <location evidence="1">Nucleolus</location>
    </subcellularLocation>
</comment>
<dbReference type="InterPro" id="IPR011047">
    <property type="entry name" value="Quinoprotein_ADH-like_sf"/>
</dbReference>
<evidence type="ECO:0000256" key="4">
    <source>
        <dbReference type="ARBA" id="ARBA00022574"/>
    </source>
</evidence>
<proteinExistence type="predicted"/>
<evidence type="ECO:0000256" key="8">
    <source>
        <dbReference type="PROSITE-ProRule" id="PRU00221"/>
    </source>
</evidence>
<dbReference type="Proteomes" id="UP000027361">
    <property type="component" value="Unassembled WGS sequence"/>
</dbReference>
<feature type="region of interest" description="Disordered" evidence="9">
    <location>
        <begin position="249"/>
        <end position="284"/>
    </location>
</feature>
<dbReference type="EMBL" id="JMSN01000148">
    <property type="protein sequence ID" value="KDN37155.1"/>
    <property type="molecule type" value="Genomic_DNA"/>
</dbReference>
<evidence type="ECO:0000313" key="11">
    <source>
        <dbReference type="EMBL" id="KDN37155.1"/>
    </source>
</evidence>
<keyword evidence="12" id="KW-1185">Reference proteome</keyword>
<dbReference type="GO" id="GO:0032040">
    <property type="term" value="C:small-subunit processome"/>
    <property type="evidence" value="ECO:0007669"/>
    <property type="project" value="InterPro"/>
</dbReference>
<keyword evidence="5" id="KW-0677">Repeat</keyword>
<accession>A0A066VEY1</accession>
<dbReference type="HOGENOM" id="CLU_005417_1_0_1"/>
<feature type="compositionally biased region" description="Polar residues" evidence="9">
    <location>
        <begin position="254"/>
        <end position="268"/>
    </location>
</feature>
<organism evidence="11 12">
    <name type="scientific">Tilletiaria anomala (strain ATCC 24038 / CBS 436.72 / UBC 951)</name>
    <dbReference type="NCBI Taxonomy" id="1037660"/>
    <lineage>
        <taxon>Eukaryota</taxon>
        <taxon>Fungi</taxon>
        <taxon>Dikarya</taxon>
        <taxon>Basidiomycota</taxon>
        <taxon>Ustilaginomycotina</taxon>
        <taxon>Exobasidiomycetes</taxon>
        <taxon>Georgefischeriales</taxon>
        <taxon>Tilletiariaceae</taxon>
        <taxon>Tilletiaria</taxon>
    </lineage>
</organism>
<evidence type="ECO:0000256" key="2">
    <source>
        <dbReference type="ARBA" id="ARBA00022517"/>
    </source>
</evidence>
<keyword evidence="7" id="KW-0539">Nucleus</keyword>
<dbReference type="InterPro" id="IPR001680">
    <property type="entry name" value="WD40_rpt"/>
</dbReference>
<feature type="compositionally biased region" description="Basic and acidic residues" evidence="9">
    <location>
        <begin position="59"/>
        <end position="68"/>
    </location>
</feature>
<keyword evidence="4 8" id="KW-0853">WD repeat</keyword>
<dbReference type="SUPFAM" id="SSF50998">
    <property type="entry name" value="Quinoprotein alcohol dehydrogenase-like"/>
    <property type="match status" value="1"/>
</dbReference>
<feature type="region of interest" description="Disordered" evidence="9">
    <location>
        <begin position="1"/>
        <end position="68"/>
    </location>
</feature>
<feature type="region of interest" description="Disordered" evidence="9">
    <location>
        <begin position="946"/>
        <end position="965"/>
    </location>
</feature>
<dbReference type="GO" id="GO:0006364">
    <property type="term" value="P:rRNA processing"/>
    <property type="evidence" value="ECO:0007669"/>
    <property type="project" value="UniProtKB-KW"/>
</dbReference>
<dbReference type="Pfam" id="PF00400">
    <property type="entry name" value="WD40"/>
    <property type="match status" value="3"/>
</dbReference>
<comment type="caution">
    <text evidence="11">The sequence shown here is derived from an EMBL/GenBank/DDBJ whole genome shotgun (WGS) entry which is preliminary data.</text>
</comment>
<dbReference type="GO" id="GO:0003723">
    <property type="term" value="F:RNA binding"/>
    <property type="evidence" value="ECO:0007669"/>
    <property type="project" value="InterPro"/>
</dbReference>
<evidence type="ECO:0000313" key="12">
    <source>
        <dbReference type="Proteomes" id="UP000027361"/>
    </source>
</evidence>
<feature type="compositionally biased region" description="Polar residues" evidence="9">
    <location>
        <begin position="1128"/>
        <end position="1140"/>
    </location>
</feature>
<reference evidence="11 12" key="1">
    <citation type="submission" date="2014-05" db="EMBL/GenBank/DDBJ databases">
        <title>Draft genome sequence of a rare smut relative, Tilletiaria anomala UBC 951.</title>
        <authorList>
            <consortium name="DOE Joint Genome Institute"/>
            <person name="Toome M."/>
            <person name="Kuo A."/>
            <person name="Henrissat B."/>
            <person name="Lipzen A."/>
            <person name="Tritt A."/>
            <person name="Yoshinaga Y."/>
            <person name="Zane M."/>
            <person name="Barry K."/>
            <person name="Grigoriev I.V."/>
            <person name="Spatafora J.W."/>
            <person name="Aimea M.C."/>
        </authorList>
    </citation>
    <scope>NUCLEOTIDE SEQUENCE [LARGE SCALE GENOMIC DNA]</scope>
    <source>
        <strain evidence="11 12">UBC 951</strain>
    </source>
</reference>
<feature type="region of interest" description="Disordered" evidence="9">
    <location>
        <begin position="379"/>
        <end position="399"/>
    </location>
</feature>
<keyword evidence="2" id="KW-0690">Ribosome biogenesis</keyword>
<feature type="compositionally biased region" description="Polar residues" evidence="9">
    <location>
        <begin position="949"/>
        <end position="965"/>
    </location>
</feature>
<dbReference type="PROSITE" id="PS50082">
    <property type="entry name" value="WD_REPEATS_2"/>
    <property type="match status" value="3"/>
</dbReference>
<gene>
    <name evidence="11" type="ORF">K437DRAFT_259916</name>
</gene>
<dbReference type="OMA" id="AIMINPA"/>
<dbReference type="Gene3D" id="2.130.10.10">
    <property type="entry name" value="YVTN repeat-like/Quinoprotein amine dehydrogenase"/>
    <property type="match status" value="3"/>
</dbReference>
<evidence type="ECO:0000256" key="3">
    <source>
        <dbReference type="ARBA" id="ARBA00022552"/>
    </source>
</evidence>
<feature type="region of interest" description="Disordered" evidence="9">
    <location>
        <begin position="1111"/>
        <end position="1150"/>
    </location>
</feature>
<dbReference type="PANTHER" id="PTHR44215">
    <property type="entry name" value="WD REPEAT-CONTAINING PROTEIN 75"/>
    <property type="match status" value="1"/>
</dbReference>
<feature type="region of interest" description="Disordered" evidence="9">
    <location>
        <begin position="127"/>
        <end position="147"/>
    </location>
</feature>
<feature type="domain" description="WD repeat-containing protein 75 second beta-propeller" evidence="10">
    <location>
        <begin position="601"/>
        <end position="855"/>
    </location>
</feature>
<evidence type="ECO:0000256" key="7">
    <source>
        <dbReference type="ARBA" id="ARBA00023242"/>
    </source>
</evidence>
<feature type="region of interest" description="Disordered" evidence="9">
    <location>
        <begin position="1033"/>
        <end position="1061"/>
    </location>
</feature>
<feature type="repeat" description="WD" evidence="8">
    <location>
        <begin position="482"/>
        <end position="515"/>
    </location>
</feature>
<evidence type="ECO:0000256" key="6">
    <source>
        <dbReference type="ARBA" id="ARBA00023163"/>
    </source>
</evidence>
<evidence type="ECO:0000256" key="5">
    <source>
        <dbReference type="ARBA" id="ARBA00022737"/>
    </source>
</evidence>
<feature type="repeat" description="WD" evidence="8">
    <location>
        <begin position="719"/>
        <end position="760"/>
    </location>
</feature>
<dbReference type="SMART" id="SM00320">
    <property type="entry name" value="WD40"/>
    <property type="match status" value="6"/>
</dbReference>
<dbReference type="GO" id="GO:0045943">
    <property type="term" value="P:positive regulation of transcription by RNA polymerase I"/>
    <property type="evidence" value="ECO:0007669"/>
    <property type="project" value="InterPro"/>
</dbReference>
<evidence type="ECO:0000256" key="1">
    <source>
        <dbReference type="ARBA" id="ARBA00004604"/>
    </source>
</evidence>
<dbReference type="InterPro" id="IPR053826">
    <property type="entry name" value="WDR75"/>
</dbReference>
<keyword evidence="6" id="KW-0804">Transcription</keyword>
<dbReference type="InterPro" id="IPR036322">
    <property type="entry name" value="WD40_repeat_dom_sf"/>
</dbReference>
<protein>
    <submittedName>
        <fullName evidence="11">WD40 repeat-like protein</fullName>
    </submittedName>
</protein>
<feature type="compositionally biased region" description="Polar residues" evidence="9">
    <location>
        <begin position="1"/>
        <end position="23"/>
    </location>
</feature>
<dbReference type="AlphaFoldDB" id="A0A066VEY1"/>
<keyword evidence="3" id="KW-0698">rRNA processing</keyword>
<dbReference type="PANTHER" id="PTHR44215:SF1">
    <property type="entry name" value="WD REPEAT-CONTAINING PROTEIN 75"/>
    <property type="match status" value="1"/>
</dbReference>
<name>A0A066VEY1_TILAU</name>
<feature type="repeat" description="WD" evidence="8">
    <location>
        <begin position="168"/>
        <end position="190"/>
    </location>
</feature>
<dbReference type="GO" id="GO:2000234">
    <property type="term" value="P:positive regulation of rRNA processing"/>
    <property type="evidence" value="ECO:0007669"/>
    <property type="project" value="TreeGrafter"/>
</dbReference>